<keyword evidence="2" id="KW-0805">Transcription regulation</keyword>
<keyword evidence="1" id="KW-0678">Repressor</keyword>
<dbReference type="InterPro" id="IPR028082">
    <property type="entry name" value="Peripla_BP_I"/>
</dbReference>
<dbReference type="PANTHER" id="PTHR30146:SF95">
    <property type="entry name" value="RIBOSE OPERON REPRESSOR"/>
    <property type="match status" value="1"/>
</dbReference>
<comment type="caution">
    <text evidence="6">The sequence shown here is derived from an EMBL/GenBank/DDBJ whole genome shotgun (WGS) entry which is preliminary data.</text>
</comment>
<dbReference type="SMART" id="SM00354">
    <property type="entry name" value="HTH_LACI"/>
    <property type="match status" value="1"/>
</dbReference>
<dbReference type="GO" id="GO:0000976">
    <property type="term" value="F:transcription cis-regulatory region binding"/>
    <property type="evidence" value="ECO:0007669"/>
    <property type="project" value="TreeGrafter"/>
</dbReference>
<dbReference type="SUPFAM" id="SSF47413">
    <property type="entry name" value="lambda repressor-like DNA-binding domains"/>
    <property type="match status" value="1"/>
</dbReference>
<dbReference type="EMBL" id="LQNT01000001">
    <property type="protein sequence ID" value="KZE40264.1"/>
    <property type="molecule type" value="Genomic_DNA"/>
</dbReference>
<dbReference type="Pfam" id="PF13377">
    <property type="entry name" value="Peripla_BP_3"/>
    <property type="match status" value="1"/>
</dbReference>
<dbReference type="Gene3D" id="3.40.50.2300">
    <property type="match status" value="2"/>
</dbReference>
<dbReference type="GO" id="GO:0003700">
    <property type="term" value="F:DNA-binding transcription factor activity"/>
    <property type="evidence" value="ECO:0007669"/>
    <property type="project" value="TreeGrafter"/>
</dbReference>
<reference evidence="6 7" key="1">
    <citation type="submission" date="2016-01" db="EMBL/GenBank/DDBJ databases">
        <title>Whole genome sequencing of Bhargavaea cecembensis T14.</title>
        <authorList>
            <person name="Hong K.W."/>
        </authorList>
    </citation>
    <scope>NUCLEOTIDE SEQUENCE [LARGE SCALE GENOMIC DNA]</scope>
    <source>
        <strain evidence="6 7">T14</strain>
    </source>
</reference>
<evidence type="ECO:0000259" key="5">
    <source>
        <dbReference type="PROSITE" id="PS50932"/>
    </source>
</evidence>
<accession>A0A165HK37</accession>
<evidence type="ECO:0000256" key="1">
    <source>
        <dbReference type="ARBA" id="ARBA00022491"/>
    </source>
</evidence>
<dbReference type="Proteomes" id="UP000076490">
    <property type="component" value="Unassembled WGS sequence"/>
</dbReference>
<dbReference type="InterPro" id="IPR010982">
    <property type="entry name" value="Lambda_DNA-bd_dom_sf"/>
</dbReference>
<evidence type="ECO:0000256" key="3">
    <source>
        <dbReference type="ARBA" id="ARBA00023125"/>
    </source>
</evidence>
<dbReference type="InterPro" id="IPR046335">
    <property type="entry name" value="LacI/GalR-like_sensor"/>
</dbReference>
<name>A0A165HK37_9BACL</name>
<evidence type="ECO:0000256" key="2">
    <source>
        <dbReference type="ARBA" id="ARBA00023015"/>
    </source>
</evidence>
<protein>
    <recommendedName>
        <fullName evidence="5">HTH lacI-type domain-containing protein</fullName>
    </recommendedName>
</protein>
<evidence type="ECO:0000313" key="7">
    <source>
        <dbReference type="Proteomes" id="UP000076490"/>
    </source>
</evidence>
<organism evidence="6 7">
    <name type="scientific">Bhargavaea cecembensis</name>
    <dbReference type="NCBI Taxonomy" id="394098"/>
    <lineage>
        <taxon>Bacteria</taxon>
        <taxon>Bacillati</taxon>
        <taxon>Bacillota</taxon>
        <taxon>Bacilli</taxon>
        <taxon>Bacillales</taxon>
        <taxon>Caryophanaceae</taxon>
        <taxon>Bhargavaea</taxon>
    </lineage>
</organism>
<dbReference type="SUPFAM" id="SSF53822">
    <property type="entry name" value="Periplasmic binding protein-like I"/>
    <property type="match status" value="1"/>
</dbReference>
<feature type="domain" description="HTH lacI-type" evidence="5">
    <location>
        <begin position="5"/>
        <end position="59"/>
    </location>
</feature>
<dbReference type="InterPro" id="IPR000843">
    <property type="entry name" value="HTH_LacI"/>
</dbReference>
<evidence type="ECO:0000313" key="6">
    <source>
        <dbReference type="EMBL" id="KZE40264.1"/>
    </source>
</evidence>
<gene>
    <name evidence="6" type="ORF">AV656_03085</name>
</gene>
<dbReference type="PANTHER" id="PTHR30146">
    <property type="entry name" value="LACI-RELATED TRANSCRIPTIONAL REPRESSOR"/>
    <property type="match status" value="1"/>
</dbReference>
<dbReference type="RefSeq" id="WP_063178686.1">
    <property type="nucleotide sequence ID" value="NZ_LQNT01000001.1"/>
</dbReference>
<keyword evidence="3" id="KW-0238">DNA-binding</keyword>
<dbReference type="PROSITE" id="PS50932">
    <property type="entry name" value="HTH_LACI_2"/>
    <property type="match status" value="1"/>
</dbReference>
<sequence>MEKQVTAHEVAKLAGVSQSSVSRVFTKGASVSEKTRKQVLEAAEQLGYRPNEYARSLIMRKSSLIGLVMKGVSNPYYPHAVKKFTAELKKLGYSVLLIDTDDVELQMHDIDALLSYHVAGVVIMDATASFQTAEMLKRFRIPAVLFNRVVPGTGLHSVSCENESAAREIARLLIARGCKSFTYVGGREGASTHIERLKGFTEELRDHGFGCQVLPGDFTYATGYRNGAEMIESGRLTDAVFAVTDLMAYGIFDAFRDRGVLIPEQVKLVGFDDIEMSSWSPYNLSTYAHPVDRMVALSIELLLDSERSHAAGEVHYLPGEMKLRGTT</sequence>
<dbReference type="AlphaFoldDB" id="A0A165HK37"/>
<dbReference type="Gene3D" id="1.10.260.40">
    <property type="entry name" value="lambda repressor-like DNA-binding domains"/>
    <property type="match status" value="1"/>
</dbReference>
<keyword evidence="4" id="KW-0804">Transcription</keyword>
<dbReference type="CDD" id="cd06278">
    <property type="entry name" value="PBP1_LacI-like"/>
    <property type="match status" value="1"/>
</dbReference>
<proteinExistence type="predicted"/>
<evidence type="ECO:0000256" key="4">
    <source>
        <dbReference type="ARBA" id="ARBA00023163"/>
    </source>
</evidence>
<dbReference type="CDD" id="cd01392">
    <property type="entry name" value="HTH_LacI"/>
    <property type="match status" value="1"/>
</dbReference>
<dbReference type="Pfam" id="PF00356">
    <property type="entry name" value="LacI"/>
    <property type="match status" value="1"/>
</dbReference>